<feature type="transmembrane region" description="Helical" evidence="1">
    <location>
        <begin position="92"/>
        <end position="111"/>
    </location>
</feature>
<feature type="non-terminal residue" evidence="3">
    <location>
        <position position="127"/>
    </location>
</feature>
<dbReference type="AlphaFoldDB" id="X1R7L7"/>
<dbReference type="PANTHER" id="PTHR35342">
    <property type="entry name" value="TRICARBOXYLIC TRANSPORT PROTEIN"/>
    <property type="match status" value="1"/>
</dbReference>
<sequence length="127" mass="13350">MPHSKEPLTWVGYNEAKRNSKDAHLFGTGIPEGVVASEAANNAVTGGALVPLMTLGIPGSSVTAVLLGGLLVHGLRPGVTFMSENGDLSFTIIFSLFVANFLMLLIGYAFAKMGVHITRVKNNIIAP</sequence>
<keyword evidence="1" id="KW-0472">Membrane</keyword>
<keyword evidence="1" id="KW-0812">Transmembrane</keyword>
<comment type="caution">
    <text evidence="3">The sequence shown here is derived from an EMBL/GenBank/DDBJ whole genome shotgun (WGS) entry which is preliminary data.</text>
</comment>
<evidence type="ECO:0000259" key="2">
    <source>
        <dbReference type="Pfam" id="PF01970"/>
    </source>
</evidence>
<evidence type="ECO:0000313" key="3">
    <source>
        <dbReference type="EMBL" id="GAI59150.1"/>
    </source>
</evidence>
<reference evidence="3" key="1">
    <citation type="journal article" date="2014" name="Front. Microbiol.">
        <title>High frequency of phylogenetically diverse reductive dehalogenase-homologous genes in deep subseafloor sedimentary metagenomes.</title>
        <authorList>
            <person name="Kawai M."/>
            <person name="Futagami T."/>
            <person name="Toyoda A."/>
            <person name="Takaki Y."/>
            <person name="Nishi S."/>
            <person name="Hori S."/>
            <person name="Arai W."/>
            <person name="Tsubouchi T."/>
            <person name="Morono Y."/>
            <person name="Uchiyama I."/>
            <person name="Ito T."/>
            <person name="Fujiyama A."/>
            <person name="Inagaki F."/>
            <person name="Takami H."/>
        </authorList>
    </citation>
    <scope>NUCLEOTIDE SEQUENCE</scope>
    <source>
        <strain evidence="3">Expedition CK06-06</strain>
    </source>
</reference>
<dbReference type="InterPro" id="IPR002823">
    <property type="entry name" value="DUF112_TM"/>
</dbReference>
<organism evidence="3">
    <name type="scientific">marine sediment metagenome</name>
    <dbReference type="NCBI Taxonomy" id="412755"/>
    <lineage>
        <taxon>unclassified sequences</taxon>
        <taxon>metagenomes</taxon>
        <taxon>ecological metagenomes</taxon>
    </lineage>
</organism>
<gene>
    <name evidence="3" type="ORF">S12H4_07204</name>
</gene>
<evidence type="ECO:0000256" key="1">
    <source>
        <dbReference type="SAM" id="Phobius"/>
    </source>
</evidence>
<protein>
    <recommendedName>
        <fullName evidence="2">DUF112 domain-containing protein</fullName>
    </recommendedName>
</protein>
<keyword evidence="1" id="KW-1133">Transmembrane helix</keyword>
<dbReference type="EMBL" id="BARW01002629">
    <property type="protein sequence ID" value="GAI59150.1"/>
    <property type="molecule type" value="Genomic_DNA"/>
</dbReference>
<name>X1R7L7_9ZZZZ</name>
<feature type="transmembrane region" description="Helical" evidence="1">
    <location>
        <begin position="49"/>
        <end position="72"/>
    </location>
</feature>
<dbReference type="PANTHER" id="PTHR35342:SF5">
    <property type="entry name" value="TRICARBOXYLIC TRANSPORT PROTEIN"/>
    <property type="match status" value="1"/>
</dbReference>
<proteinExistence type="predicted"/>
<dbReference type="Pfam" id="PF01970">
    <property type="entry name" value="TctA"/>
    <property type="match status" value="1"/>
</dbReference>
<feature type="domain" description="DUF112" evidence="2">
    <location>
        <begin position="8"/>
        <end position="127"/>
    </location>
</feature>
<accession>X1R7L7</accession>